<dbReference type="CDD" id="cd02440">
    <property type="entry name" value="AdoMet_MTases"/>
    <property type="match status" value="1"/>
</dbReference>
<dbReference type="InterPro" id="IPR041698">
    <property type="entry name" value="Methyltransf_25"/>
</dbReference>
<accession>A0A318KAS6</accession>
<protein>
    <submittedName>
        <fullName evidence="2">Methyltransferase family protein</fullName>
    </submittedName>
</protein>
<dbReference type="Proteomes" id="UP000247569">
    <property type="component" value="Unassembled WGS sequence"/>
</dbReference>
<dbReference type="SUPFAM" id="SSF53335">
    <property type="entry name" value="S-adenosyl-L-methionine-dependent methyltransferases"/>
    <property type="match status" value="1"/>
</dbReference>
<dbReference type="GO" id="GO:0008168">
    <property type="term" value="F:methyltransferase activity"/>
    <property type="evidence" value="ECO:0007669"/>
    <property type="project" value="UniProtKB-KW"/>
</dbReference>
<sequence>MVESGAAGVPARVFDYDAELRRYQRRLWAALELRPDDTVLDIGCGTGQLTRDVAGVATRGSALGVDISPVMLEQARRISADTGVHNVRFERADAQVHPFPPAHFTLAISRFGTMFFADPAEAFANIGRALRPGAPLVQVIWQHADRQEWVTEIHRALASDGPAEVDGSAFSLADPDETTGLLTAAGFTDVAIAEVREPIYYGPDPDAGVDAVLPLRMTNDALARLGPGETERALERLRAVMAAHCSADGVWFDSCAWLVTATR</sequence>
<keyword evidence="2" id="KW-0808">Transferase</keyword>
<dbReference type="Gene3D" id="3.40.50.150">
    <property type="entry name" value="Vaccinia Virus protein VP39"/>
    <property type="match status" value="1"/>
</dbReference>
<dbReference type="Pfam" id="PF13649">
    <property type="entry name" value="Methyltransf_25"/>
    <property type="match status" value="1"/>
</dbReference>
<proteinExistence type="predicted"/>
<keyword evidence="3" id="KW-1185">Reference proteome</keyword>
<evidence type="ECO:0000313" key="3">
    <source>
        <dbReference type="Proteomes" id="UP000247569"/>
    </source>
</evidence>
<dbReference type="AlphaFoldDB" id="A0A318KAS6"/>
<feature type="domain" description="Methyltransferase" evidence="1">
    <location>
        <begin position="39"/>
        <end position="133"/>
    </location>
</feature>
<keyword evidence="2" id="KW-0489">Methyltransferase</keyword>
<reference evidence="2 3" key="1">
    <citation type="submission" date="2018-05" db="EMBL/GenBank/DDBJ databases">
        <title>Genomic Encyclopedia of Type Strains, Phase IV (KMG-IV): sequencing the most valuable type-strain genomes for metagenomic binning, comparative biology and taxonomic classification.</title>
        <authorList>
            <person name="Goeker M."/>
        </authorList>
    </citation>
    <scope>NUCLEOTIDE SEQUENCE [LARGE SCALE GENOMIC DNA]</scope>
    <source>
        <strain evidence="2 3">DSM 44704</strain>
    </source>
</reference>
<evidence type="ECO:0000259" key="1">
    <source>
        <dbReference type="Pfam" id="PF13649"/>
    </source>
</evidence>
<comment type="caution">
    <text evidence="2">The sequence shown here is derived from an EMBL/GenBank/DDBJ whole genome shotgun (WGS) entry which is preliminary data.</text>
</comment>
<gene>
    <name evidence="2" type="ORF">DFR70_101648</name>
</gene>
<evidence type="ECO:0000313" key="2">
    <source>
        <dbReference type="EMBL" id="PXX71226.1"/>
    </source>
</evidence>
<dbReference type="RefSeq" id="WP_051187797.1">
    <property type="nucleotide sequence ID" value="NZ_QJKF01000001.1"/>
</dbReference>
<dbReference type="GO" id="GO:0032259">
    <property type="term" value="P:methylation"/>
    <property type="evidence" value="ECO:0007669"/>
    <property type="project" value="UniProtKB-KW"/>
</dbReference>
<dbReference type="PANTHER" id="PTHR43591">
    <property type="entry name" value="METHYLTRANSFERASE"/>
    <property type="match status" value="1"/>
</dbReference>
<dbReference type="InterPro" id="IPR029063">
    <property type="entry name" value="SAM-dependent_MTases_sf"/>
</dbReference>
<organism evidence="2 3">
    <name type="scientific">Nocardia tenerifensis</name>
    <dbReference type="NCBI Taxonomy" id="228006"/>
    <lineage>
        <taxon>Bacteria</taxon>
        <taxon>Bacillati</taxon>
        <taxon>Actinomycetota</taxon>
        <taxon>Actinomycetes</taxon>
        <taxon>Mycobacteriales</taxon>
        <taxon>Nocardiaceae</taxon>
        <taxon>Nocardia</taxon>
    </lineage>
</organism>
<name>A0A318KAS6_9NOCA</name>
<dbReference type="EMBL" id="QJKF01000001">
    <property type="protein sequence ID" value="PXX71226.1"/>
    <property type="molecule type" value="Genomic_DNA"/>
</dbReference>
<dbReference type="OrthoDB" id="9777638at2"/>